<dbReference type="AlphaFoldDB" id="A0A5S4EI94"/>
<gene>
    <name evidence="1" type="ORF">ACCUM_2479</name>
</gene>
<comment type="caution">
    <text evidence="1">The sequence shown here is derived from an EMBL/GenBank/DDBJ whole genome shotgun (WGS) entry which is preliminary data.</text>
</comment>
<protein>
    <submittedName>
        <fullName evidence="1">Uncharacterized protein</fullName>
    </submittedName>
</protein>
<accession>A0A5S4EI94</accession>
<name>A0A5S4EI94_9PROT</name>
<reference evidence="1 2" key="1">
    <citation type="submission" date="2019-04" db="EMBL/GenBank/DDBJ databases">
        <title>A novel phosphate-accumulating bacterium identified in bioreactor for phosphate removal from wastewater.</title>
        <authorList>
            <person name="Kotlyarov R.Y."/>
            <person name="Beletsky A.V."/>
            <person name="Kallistova A.Y."/>
            <person name="Dorofeev A.G."/>
            <person name="Nikolaev Y.Y."/>
            <person name="Pimenov N.V."/>
            <person name="Ravin N.V."/>
            <person name="Mardanov A.V."/>
        </authorList>
    </citation>
    <scope>NUCLEOTIDE SEQUENCE [LARGE SCALE GENOMIC DNA]</scope>
    <source>
        <strain evidence="1 2">Bin19</strain>
    </source>
</reference>
<organism evidence="1 2">
    <name type="scientific">Candidatus Accumulibacter phosphatis</name>
    <dbReference type="NCBI Taxonomy" id="327160"/>
    <lineage>
        <taxon>Bacteria</taxon>
        <taxon>Pseudomonadati</taxon>
        <taxon>Pseudomonadota</taxon>
        <taxon>Betaproteobacteria</taxon>
        <taxon>Candidatus Accumulibacter</taxon>
    </lineage>
</organism>
<keyword evidence="2" id="KW-1185">Reference proteome</keyword>
<dbReference type="EMBL" id="SWAD01000138">
    <property type="protein sequence ID" value="TMQ74905.1"/>
    <property type="molecule type" value="Genomic_DNA"/>
</dbReference>
<proteinExistence type="predicted"/>
<evidence type="ECO:0000313" key="2">
    <source>
        <dbReference type="Proteomes" id="UP000306324"/>
    </source>
</evidence>
<dbReference type="Proteomes" id="UP000306324">
    <property type="component" value="Unassembled WGS sequence"/>
</dbReference>
<sequence>MRCPCPPSGAAALAPERMPLAQANDGPAWEATRCKHLAAFHLPATSGRW</sequence>
<evidence type="ECO:0000313" key="1">
    <source>
        <dbReference type="EMBL" id="TMQ74905.1"/>
    </source>
</evidence>